<accession>A0A402B1I5</accession>
<dbReference type="Pfam" id="PF14344">
    <property type="entry name" value="DUF4397"/>
    <property type="match status" value="1"/>
</dbReference>
<dbReference type="EMBL" id="BIFT01000001">
    <property type="protein sequence ID" value="GCE25230.1"/>
    <property type="molecule type" value="Genomic_DNA"/>
</dbReference>
<feature type="chain" id="PRO_5019349783" evidence="1">
    <location>
        <begin position="34"/>
        <end position="231"/>
    </location>
</feature>
<evidence type="ECO:0000256" key="1">
    <source>
        <dbReference type="SAM" id="SignalP"/>
    </source>
</evidence>
<name>A0A402B1I5_9CHLR</name>
<feature type="domain" description="DUF4397" evidence="2">
    <location>
        <begin position="40"/>
        <end position="155"/>
    </location>
</feature>
<sequence>MRQKSSFSIGFKHLLLTLGVLLLFVSMSTSAFATATSDTYVRIVHAAPNAGNVDVYVDQKEVLKNFAFATATSYLSVPGGEHTIRVVPTGKNIRAAVLRWSTDLTAGNLYTVAVVGSKEKGFRFRSFLDNNALGGASAKVRVYHLSPNAGPVDVTLGGKKVITGLEYNQVSPYLTVPAGAQAFNVNAIRARATVPLNATIKEGTINSIFAIGFYKGTPPLQFLVSTVPGTK</sequence>
<evidence type="ECO:0000259" key="2">
    <source>
        <dbReference type="Pfam" id="PF14344"/>
    </source>
</evidence>
<reference evidence="4" key="1">
    <citation type="submission" date="2018-12" db="EMBL/GenBank/DDBJ databases">
        <title>Tengunoibacter tsumagoiensis gen. nov., sp. nov., Dictyobacter kobayashii sp. nov., D. alpinus sp. nov., and D. joshuensis sp. nov. and description of Dictyobacteraceae fam. nov. within the order Ktedonobacterales isolated from Tengu-no-mugimeshi.</title>
        <authorList>
            <person name="Wang C.M."/>
            <person name="Zheng Y."/>
            <person name="Sakai Y."/>
            <person name="Toyoda A."/>
            <person name="Minakuchi Y."/>
            <person name="Abe K."/>
            <person name="Yokota A."/>
            <person name="Yabe S."/>
        </authorList>
    </citation>
    <scope>NUCLEOTIDE SEQUENCE [LARGE SCALE GENOMIC DNA]</scope>
    <source>
        <strain evidence="4">Uno16</strain>
    </source>
</reference>
<gene>
    <name evidence="3" type="ORF">KDA_07140</name>
</gene>
<evidence type="ECO:0000313" key="4">
    <source>
        <dbReference type="Proteomes" id="UP000287171"/>
    </source>
</evidence>
<evidence type="ECO:0000313" key="3">
    <source>
        <dbReference type="EMBL" id="GCE25230.1"/>
    </source>
</evidence>
<dbReference type="RefSeq" id="WP_161981909.1">
    <property type="nucleotide sequence ID" value="NZ_BIFT01000001.1"/>
</dbReference>
<comment type="caution">
    <text evidence="3">The sequence shown here is derived from an EMBL/GenBank/DDBJ whole genome shotgun (WGS) entry which is preliminary data.</text>
</comment>
<dbReference type="AlphaFoldDB" id="A0A402B1I5"/>
<organism evidence="3 4">
    <name type="scientific">Dictyobacter alpinus</name>
    <dbReference type="NCBI Taxonomy" id="2014873"/>
    <lineage>
        <taxon>Bacteria</taxon>
        <taxon>Bacillati</taxon>
        <taxon>Chloroflexota</taxon>
        <taxon>Ktedonobacteria</taxon>
        <taxon>Ktedonobacterales</taxon>
        <taxon>Dictyobacteraceae</taxon>
        <taxon>Dictyobacter</taxon>
    </lineage>
</organism>
<protein>
    <submittedName>
        <fullName evidence="3">Cell wall anchor</fullName>
    </submittedName>
</protein>
<dbReference type="InterPro" id="IPR025510">
    <property type="entry name" value="DUF4397"/>
</dbReference>
<keyword evidence="4" id="KW-1185">Reference proteome</keyword>
<feature type="signal peptide" evidence="1">
    <location>
        <begin position="1"/>
        <end position="33"/>
    </location>
</feature>
<proteinExistence type="predicted"/>
<keyword evidence="1" id="KW-0732">Signal</keyword>
<dbReference type="Proteomes" id="UP000287171">
    <property type="component" value="Unassembled WGS sequence"/>
</dbReference>